<name>A0A2R6PCC1_9APHY</name>
<dbReference type="EMBL" id="MLYV02000502">
    <property type="protein sequence ID" value="PSR88876.1"/>
    <property type="molecule type" value="Genomic_DNA"/>
</dbReference>
<reference evidence="1 2" key="1">
    <citation type="submission" date="2018-02" db="EMBL/GenBank/DDBJ databases">
        <title>Genome sequence of the basidiomycete white-rot fungus Phlebia centrifuga.</title>
        <authorList>
            <person name="Granchi Z."/>
            <person name="Peng M."/>
            <person name="de Vries R.P."/>
            <person name="Hilden K."/>
            <person name="Makela M.R."/>
            <person name="Grigoriev I."/>
            <person name="Riley R."/>
        </authorList>
    </citation>
    <scope>NUCLEOTIDE SEQUENCE [LARGE SCALE GENOMIC DNA]</scope>
    <source>
        <strain evidence="1 2">FBCC195</strain>
    </source>
</reference>
<accession>A0A2R6PCC1</accession>
<dbReference type="AlphaFoldDB" id="A0A2R6PCC1"/>
<sequence>MADNVDLFDTAKAHAADTEFFIRRGMTKGYQLLSLLTPPLYTAFANSRYGRSHLSVNRLLRATWVGGASGMVGGGAFEYVRSAYSDPQNVRKRRIKAAYDTDSIRADDHSTIGAILLAVFTPALFWKRANAVNLILGGAGIGSAVGLLSHYGRSISGDAPPPVIPRPEVTHE</sequence>
<organism evidence="1 2">
    <name type="scientific">Hermanssonia centrifuga</name>
    <dbReference type="NCBI Taxonomy" id="98765"/>
    <lineage>
        <taxon>Eukaryota</taxon>
        <taxon>Fungi</taxon>
        <taxon>Dikarya</taxon>
        <taxon>Basidiomycota</taxon>
        <taxon>Agaricomycotina</taxon>
        <taxon>Agaricomycetes</taxon>
        <taxon>Polyporales</taxon>
        <taxon>Meruliaceae</taxon>
        <taxon>Hermanssonia</taxon>
    </lineage>
</organism>
<comment type="caution">
    <text evidence="1">The sequence shown here is derived from an EMBL/GenBank/DDBJ whole genome shotgun (WGS) entry which is preliminary data.</text>
</comment>
<evidence type="ECO:0000313" key="1">
    <source>
        <dbReference type="EMBL" id="PSR88876.1"/>
    </source>
</evidence>
<gene>
    <name evidence="1" type="ORF">PHLCEN_2v5025</name>
</gene>
<dbReference type="Proteomes" id="UP000186601">
    <property type="component" value="Unassembled WGS sequence"/>
</dbReference>
<proteinExistence type="predicted"/>
<evidence type="ECO:0000313" key="2">
    <source>
        <dbReference type="Proteomes" id="UP000186601"/>
    </source>
</evidence>
<keyword evidence="2" id="KW-1185">Reference proteome</keyword>
<dbReference type="OrthoDB" id="2524788at2759"/>
<protein>
    <submittedName>
        <fullName evidence="1">Uncharacterized protein</fullName>
    </submittedName>
</protein>